<accession>A0A5A7VJF4</accession>
<dbReference type="AlphaFoldDB" id="A0A5A7VJF4"/>
<dbReference type="OrthoDB" id="1746660at2759"/>
<dbReference type="Proteomes" id="UP000321393">
    <property type="component" value="Unassembled WGS sequence"/>
</dbReference>
<evidence type="ECO:0000313" key="1">
    <source>
        <dbReference type="EMBL" id="KAA0067928.1"/>
    </source>
</evidence>
<evidence type="ECO:0000313" key="2">
    <source>
        <dbReference type="Proteomes" id="UP000321393"/>
    </source>
</evidence>
<gene>
    <name evidence="1" type="ORF">E6C27_scaffold138G00970</name>
</gene>
<name>A0A5A7VJF4_CUCMM</name>
<dbReference type="InterPro" id="IPR021109">
    <property type="entry name" value="Peptidase_aspartic_dom_sf"/>
</dbReference>
<dbReference type="EMBL" id="SSTE01000165">
    <property type="protein sequence ID" value="KAA0067928.1"/>
    <property type="molecule type" value="Genomic_DNA"/>
</dbReference>
<comment type="caution">
    <text evidence="1">The sequence shown here is derived from an EMBL/GenBank/DDBJ whole genome shotgun (WGS) entry which is preliminary data.</text>
</comment>
<organism evidence="1 2">
    <name type="scientific">Cucumis melo var. makuwa</name>
    <name type="common">Oriental melon</name>
    <dbReference type="NCBI Taxonomy" id="1194695"/>
    <lineage>
        <taxon>Eukaryota</taxon>
        <taxon>Viridiplantae</taxon>
        <taxon>Streptophyta</taxon>
        <taxon>Embryophyta</taxon>
        <taxon>Tracheophyta</taxon>
        <taxon>Spermatophyta</taxon>
        <taxon>Magnoliopsida</taxon>
        <taxon>eudicotyledons</taxon>
        <taxon>Gunneridae</taxon>
        <taxon>Pentapetalae</taxon>
        <taxon>rosids</taxon>
        <taxon>fabids</taxon>
        <taxon>Cucurbitales</taxon>
        <taxon>Cucurbitaceae</taxon>
        <taxon>Benincaseae</taxon>
        <taxon>Cucumis</taxon>
    </lineage>
</organism>
<sequence>MSNYGLILGLGTAVKGRGVCKNGELKIGDWRVTDNFLPLELGGVDVILGMHWLHSLGVTEVDWKKLTMILYRGEFYGVDDILTVNESNPELLGRYEDVLDWLEDLPPKRGI</sequence>
<proteinExistence type="predicted"/>
<reference evidence="1 2" key="1">
    <citation type="submission" date="2019-08" db="EMBL/GenBank/DDBJ databases">
        <title>Draft genome sequences of two oriental melons (Cucumis melo L. var makuwa).</title>
        <authorList>
            <person name="Kwon S.-Y."/>
        </authorList>
    </citation>
    <scope>NUCLEOTIDE SEQUENCE [LARGE SCALE GENOMIC DNA]</scope>
    <source>
        <strain evidence="2">cv. SW 3</strain>
        <tissue evidence="1">Leaf</tissue>
    </source>
</reference>
<protein>
    <submittedName>
        <fullName evidence="1">Ty3-gypsy retroelement transposase</fullName>
    </submittedName>
</protein>
<dbReference type="Gene3D" id="2.40.70.10">
    <property type="entry name" value="Acid Proteases"/>
    <property type="match status" value="1"/>
</dbReference>
<dbReference type="Pfam" id="PF08284">
    <property type="entry name" value="RVP_2"/>
    <property type="match status" value="1"/>
</dbReference>